<dbReference type="AlphaFoldDB" id="A0A9W7CAW6"/>
<dbReference type="InterPro" id="IPR010979">
    <property type="entry name" value="Ribosomal_uS13-like_H2TH"/>
</dbReference>
<accession>A0A9W7CAW6</accession>
<evidence type="ECO:0000313" key="18">
    <source>
        <dbReference type="Proteomes" id="UP001165160"/>
    </source>
</evidence>
<dbReference type="SUPFAM" id="SSF81624">
    <property type="entry name" value="N-terminal domain of MutM-like DNA repair proteins"/>
    <property type="match status" value="1"/>
</dbReference>
<dbReference type="Proteomes" id="UP001165160">
    <property type="component" value="Unassembled WGS sequence"/>
</dbReference>
<evidence type="ECO:0008006" key="19">
    <source>
        <dbReference type="Google" id="ProtNLM"/>
    </source>
</evidence>
<evidence type="ECO:0000256" key="7">
    <source>
        <dbReference type="ARBA" id="ARBA00022833"/>
    </source>
</evidence>
<feature type="domain" description="GRF-type" evidence="16">
    <location>
        <begin position="295"/>
        <end position="335"/>
    </location>
</feature>
<comment type="caution">
    <text evidence="17">The sequence shown here is derived from an EMBL/GenBank/DDBJ whole genome shotgun (WGS) entry which is preliminary data.</text>
</comment>
<gene>
    <name evidence="17" type="ORF">TrVE_jg2883</name>
</gene>
<keyword evidence="8" id="KW-0238">DNA-binding</keyword>
<evidence type="ECO:0000313" key="17">
    <source>
        <dbReference type="EMBL" id="GMI02413.1"/>
    </source>
</evidence>
<dbReference type="GO" id="GO:0003684">
    <property type="term" value="F:damaged DNA binding"/>
    <property type="evidence" value="ECO:0007669"/>
    <property type="project" value="InterPro"/>
</dbReference>
<feature type="region of interest" description="Disordered" evidence="14">
    <location>
        <begin position="267"/>
        <end position="300"/>
    </location>
</feature>
<evidence type="ECO:0000256" key="11">
    <source>
        <dbReference type="ARBA" id="ARBA00023268"/>
    </source>
</evidence>
<dbReference type="Pfam" id="PF06839">
    <property type="entry name" value="Zn_ribbon_GRF"/>
    <property type="match status" value="2"/>
</dbReference>
<evidence type="ECO:0000256" key="4">
    <source>
        <dbReference type="ARBA" id="ARBA00022763"/>
    </source>
</evidence>
<feature type="domain" description="Formamidopyrimidine-DNA glycosylase catalytic" evidence="15">
    <location>
        <begin position="2"/>
        <end position="99"/>
    </location>
</feature>
<evidence type="ECO:0000256" key="1">
    <source>
        <dbReference type="ARBA" id="ARBA00001668"/>
    </source>
</evidence>
<dbReference type="PROSITE" id="PS51999">
    <property type="entry name" value="ZF_GRF"/>
    <property type="match status" value="2"/>
</dbReference>
<keyword evidence="12" id="KW-0326">Glycosidase</keyword>
<evidence type="ECO:0000259" key="16">
    <source>
        <dbReference type="PROSITE" id="PS51999"/>
    </source>
</evidence>
<dbReference type="GO" id="GO:0006284">
    <property type="term" value="P:base-excision repair"/>
    <property type="evidence" value="ECO:0007669"/>
    <property type="project" value="InterPro"/>
</dbReference>
<sequence>MVEGPGCTNNGNRVRRLCGQRVIGVSGRPSQDTASACRSQILLEVLSLGKELFLFFQSTESKDKTESTVESCVRIHFGMSGSVHIDGPEPRNIKSKQLTLSLHFSDPPSHLRIFDSTVSVSSPSAARSKILSHCSRDVCSPSDVWIESSAFAALRAASPPTTDVASAILDQDISPGTGNIIKNEALHRAGVHPAAAVGTLDDATLLQIVRECRIFSVAWQKAGRHPLKLIYDKTICGSCGGPVKMQRLGPGGGRPTFSCAACVTAGGPPKSSGVKRKRTADPPLQPPAPPVAGACKQHPRASKVGRVRKAGPNTGRLFFSCRVPTCNHFLWGDTGFGKCSCNKTATLKICKKEGPNTGRWFFTCRLSKTTCNHFSWATEETAARFGALLTPLT</sequence>
<evidence type="ECO:0000256" key="14">
    <source>
        <dbReference type="SAM" id="MobiDB-lite"/>
    </source>
</evidence>
<dbReference type="InterPro" id="IPR015886">
    <property type="entry name" value="H2TH_FPG"/>
</dbReference>
<comment type="similarity">
    <text evidence="2">Belongs to the FPG family.</text>
</comment>
<dbReference type="GO" id="GO:0008270">
    <property type="term" value="F:zinc ion binding"/>
    <property type="evidence" value="ECO:0007669"/>
    <property type="project" value="UniProtKB-KW"/>
</dbReference>
<evidence type="ECO:0000256" key="3">
    <source>
        <dbReference type="ARBA" id="ARBA00022723"/>
    </source>
</evidence>
<evidence type="ECO:0000256" key="10">
    <source>
        <dbReference type="ARBA" id="ARBA00023239"/>
    </source>
</evidence>
<protein>
    <recommendedName>
        <fullName evidence="19">DNA-(apurinic or apyrimidinic site) lyase</fullName>
    </recommendedName>
</protein>
<proteinExistence type="inferred from homology"/>
<evidence type="ECO:0000256" key="13">
    <source>
        <dbReference type="PROSITE-ProRule" id="PRU01343"/>
    </source>
</evidence>
<dbReference type="Gene3D" id="3.20.190.10">
    <property type="entry name" value="MutM-like, N-terminal"/>
    <property type="match status" value="1"/>
</dbReference>
<dbReference type="InterPro" id="IPR012319">
    <property type="entry name" value="FPG_cat"/>
</dbReference>
<evidence type="ECO:0000256" key="6">
    <source>
        <dbReference type="ARBA" id="ARBA00022801"/>
    </source>
</evidence>
<dbReference type="SUPFAM" id="SSF46946">
    <property type="entry name" value="S13-like H2TH domain"/>
    <property type="match status" value="1"/>
</dbReference>
<evidence type="ECO:0000256" key="2">
    <source>
        <dbReference type="ARBA" id="ARBA00009409"/>
    </source>
</evidence>
<keyword evidence="4" id="KW-0227">DNA damage</keyword>
<keyword evidence="5 13" id="KW-0863">Zinc-finger</keyword>
<keyword evidence="3" id="KW-0479">Metal-binding</keyword>
<dbReference type="InterPro" id="IPR010666">
    <property type="entry name" value="Znf_GRF"/>
</dbReference>
<keyword evidence="18" id="KW-1185">Reference proteome</keyword>
<comment type="catalytic activity">
    <reaction evidence="1">
        <text>Hydrolysis of DNA containing ring-opened 7-methylguanine residues, releasing 2,6-diamino-4-hydroxy-5-(N-methyl)formamidopyrimidine.</text>
        <dbReference type="EC" id="3.2.2.23"/>
    </reaction>
</comment>
<organism evidence="17 18">
    <name type="scientific">Triparma verrucosa</name>
    <dbReference type="NCBI Taxonomy" id="1606542"/>
    <lineage>
        <taxon>Eukaryota</taxon>
        <taxon>Sar</taxon>
        <taxon>Stramenopiles</taxon>
        <taxon>Ochrophyta</taxon>
        <taxon>Bolidophyceae</taxon>
        <taxon>Parmales</taxon>
        <taxon>Triparmaceae</taxon>
        <taxon>Triparma</taxon>
    </lineage>
</organism>
<dbReference type="PANTHER" id="PTHR22993:SF9">
    <property type="entry name" value="FORMAMIDOPYRIMIDINE-DNA GLYCOSYLASE"/>
    <property type="match status" value="1"/>
</dbReference>
<dbReference type="GO" id="GO:0003906">
    <property type="term" value="F:DNA-(apurinic or apyrimidinic site) endonuclease activity"/>
    <property type="evidence" value="ECO:0007669"/>
    <property type="project" value="InterPro"/>
</dbReference>
<dbReference type="GO" id="GO:0008534">
    <property type="term" value="F:oxidized purine nucleobase lesion DNA N-glycosylase activity"/>
    <property type="evidence" value="ECO:0007669"/>
    <property type="project" value="UniProtKB-EC"/>
</dbReference>
<evidence type="ECO:0000256" key="8">
    <source>
        <dbReference type="ARBA" id="ARBA00023125"/>
    </source>
</evidence>
<keyword evidence="7" id="KW-0862">Zinc</keyword>
<dbReference type="PANTHER" id="PTHR22993">
    <property type="entry name" value="FORMAMIDOPYRIMIDINE-DNA GLYCOSYLASE"/>
    <property type="match status" value="1"/>
</dbReference>
<keyword evidence="10" id="KW-0456">Lyase</keyword>
<dbReference type="EMBL" id="BRXX01000283">
    <property type="protein sequence ID" value="GMI02413.1"/>
    <property type="molecule type" value="Genomic_DNA"/>
</dbReference>
<keyword evidence="6" id="KW-0378">Hydrolase</keyword>
<feature type="domain" description="GRF-type" evidence="16">
    <location>
        <begin position="339"/>
        <end position="380"/>
    </location>
</feature>
<dbReference type="PROSITE" id="PS51068">
    <property type="entry name" value="FPG_CAT"/>
    <property type="match status" value="1"/>
</dbReference>
<evidence type="ECO:0000256" key="12">
    <source>
        <dbReference type="ARBA" id="ARBA00023295"/>
    </source>
</evidence>
<evidence type="ECO:0000259" key="15">
    <source>
        <dbReference type="PROSITE" id="PS51068"/>
    </source>
</evidence>
<reference evidence="18" key="1">
    <citation type="journal article" date="2023" name="Commun. Biol.">
        <title>Genome analysis of Parmales, the sister group of diatoms, reveals the evolutionary specialization of diatoms from phago-mixotrophs to photoautotrophs.</title>
        <authorList>
            <person name="Ban H."/>
            <person name="Sato S."/>
            <person name="Yoshikawa S."/>
            <person name="Yamada K."/>
            <person name="Nakamura Y."/>
            <person name="Ichinomiya M."/>
            <person name="Sato N."/>
            <person name="Blanc-Mathieu R."/>
            <person name="Endo H."/>
            <person name="Kuwata A."/>
            <person name="Ogata H."/>
        </authorList>
    </citation>
    <scope>NUCLEOTIDE SEQUENCE [LARGE SCALE GENOMIC DNA]</scope>
    <source>
        <strain evidence="18">NIES 3699</strain>
    </source>
</reference>
<dbReference type="GO" id="GO:0005634">
    <property type="term" value="C:nucleus"/>
    <property type="evidence" value="ECO:0007669"/>
    <property type="project" value="TreeGrafter"/>
</dbReference>
<evidence type="ECO:0000256" key="9">
    <source>
        <dbReference type="ARBA" id="ARBA00023204"/>
    </source>
</evidence>
<dbReference type="InterPro" id="IPR035937">
    <property type="entry name" value="FPG_N"/>
</dbReference>
<dbReference type="SMART" id="SM01232">
    <property type="entry name" value="H2TH"/>
    <property type="match status" value="1"/>
</dbReference>
<evidence type="ECO:0000256" key="5">
    <source>
        <dbReference type="ARBA" id="ARBA00022771"/>
    </source>
</evidence>
<name>A0A9W7CAW6_9STRA</name>
<dbReference type="Gene3D" id="1.10.8.50">
    <property type="match status" value="1"/>
</dbReference>
<keyword evidence="9" id="KW-0234">DNA repair</keyword>
<dbReference type="GO" id="GO:0016829">
    <property type="term" value="F:lyase activity"/>
    <property type="evidence" value="ECO:0007669"/>
    <property type="project" value="UniProtKB-KW"/>
</dbReference>
<keyword evidence="11" id="KW-0511">Multifunctional enzyme</keyword>